<dbReference type="Proteomes" id="UP001162001">
    <property type="component" value="Segment"/>
</dbReference>
<proteinExistence type="predicted"/>
<evidence type="ECO:0000313" key="2">
    <source>
        <dbReference type="Proteomes" id="UP001162001"/>
    </source>
</evidence>
<gene>
    <name evidence="1" type="ORF">Fadolivirus_1_1146</name>
</gene>
<organism evidence="1 2">
    <name type="scientific">Fadolivirus FV1/VV64</name>
    <dbReference type="NCBI Taxonomy" id="3070911"/>
    <lineage>
        <taxon>Viruses</taxon>
        <taxon>Varidnaviria</taxon>
        <taxon>Bamfordvirae</taxon>
        <taxon>Nucleocytoviricota</taxon>
        <taxon>Megaviricetes</taxon>
        <taxon>Imitervirales</taxon>
        <taxon>Mimiviridae</taxon>
        <taxon>Klosneuvirinae</taxon>
        <taxon>Fadolivirus</taxon>
        <taxon>Fadolivirus algeromassiliense</taxon>
    </lineage>
</organism>
<dbReference type="EMBL" id="MT418680">
    <property type="protein sequence ID" value="QKF94604.1"/>
    <property type="molecule type" value="Genomic_DNA"/>
</dbReference>
<keyword evidence="2" id="KW-1185">Reference proteome</keyword>
<name>A0A7D3QVS6_9VIRU</name>
<reference evidence="1 2" key="1">
    <citation type="submission" date="2020-04" db="EMBL/GenBank/DDBJ databases">
        <title>Advantages and limits of metagenomic assembly and binning of a giant virus.</title>
        <authorList>
            <person name="Schulz F."/>
            <person name="Andreani J."/>
            <person name="Francis R."/>
            <person name="Boudjemaa H."/>
            <person name="Bou Khalil J.Y."/>
            <person name="Lee J."/>
            <person name="La Scola B."/>
            <person name="Woyke T."/>
        </authorList>
    </citation>
    <scope>NUCLEOTIDE SEQUENCE [LARGE SCALE GENOMIC DNA]</scope>
    <source>
        <strain evidence="1 2">FV1/VV64</strain>
    </source>
</reference>
<accession>A0A7D3QVS6</accession>
<protein>
    <submittedName>
        <fullName evidence="1">Uncharacterized protein</fullName>
    </submittedName>
</protein>
<sequence>MSGNNRLNIILGGLMESWLPENVTINEHILPDKDNIDLDLDAYLIKIYLSDTHWCTITIFTKLSENNLVYFDKKDISNLDHLVDEIENLIDLDNSEYNEGDVYTAEHIDTSERIENDIDNNIDNSEHITDEFSQSHMITV</sequence>
<evidence type="ECO:0000313" key="1">
    <source>
        <dbReference type="EMBL" id="QKF94604.1"/>
    </source>
</evidence>